<comment type="caution">
    <text evidence="10">The sequence shown here is derived from an EMBL/GenBank/DDBJ whole genome shotgun (WGS) entry which is preliminary data.</text>
</comment>
<comment type="subcellular location">
    <subcellularLocation>
        <location evidence="1">Cell membrane</location>
        <topology evidence="1">Multi-pass membrane protein</topology>
    </subcellularLocation>
</comment>
<dbReference type="InterPro" id="IPR003593">
    <property type="entry name" value="AAA+_ATPase"/>
</dbReference>
<dbReference type="Gene3D" id="1.20.1560.10">
    <property type="entry name" value="ABC transporter type 1, transmembrane domain"/>
    <property type="match status" value="1"/>
</dbReference>
<dbReference type="Pfam" id="PF00005">
    <property type="entry name" value="ABC_tran"/>
    <property type="match status" value="1"/>
</dbReference>
<evidence type="ECO:0000259" key="9">
    <source>
        <dbReference type="PROSITE" id="PS50929"/>
    </source>
</evidence>
<evidence type="ECO:0000256" key="6">
    <source>
        <dbReference type="ARBA" id="ARBA00023136"/>
    </source>
</evidence>
<dbReference type="EMBL" id="QWZQ01000029">
    <property type="protein sequence ID" value="RRK10130.1"/>
    <property type="molecule type" value="Genomic_DNA"/>
</dbReference>
<evidence type="ECO:0000313" key="10">
    <source>
        <dbReference type="EMBL" id="RRK10130.1"/>
    </source>
</evidence>
<proteinExistence type="predicted"/>
<dbReference type="GO" id="GO:0005524">
    <property type="term" value="F:ATP binding"/>
    <property type="evidence" value="ECO:0007669"/>
    <property type="project" value="UniProtKB-KW"/>
</dbReference>
<dbReference type="InterPro" id="IPR027417">
    <property type="entry name" value="P-loop_NTPase"/>
</dbReference>
<dbReference type="SMART" id="SM00382">
    <property type="entry name" value="AAA"/>
    <property type="match status" value="1"/>
</dbReference>
<dbReference type="Proteomes" id="UP000283633">
    <property type="component" value="Unassembled WGS sequence"/>
</dbReference>
<dbReference type="GO" id="GO:0005886">
    <property type="term" value="C:plasma membrane"/>
    <property type="evidence" value="ECO:0007669"/>
    <property type="project" value="UniProtKB-SubCell"/>
</dbReference>
<dbReference type="GO" id="GO:0140359">
    <property type="term" value="F:ABC-type transporter activity"/>
    <property type="evidence" value="ECO:0007669"/>
    <property type="project" value="InterPro"/>
</dbReference>
<dbReference type="SUPFAM" id="SSF52540">
    <property type="entry name" value="P-loop containing nucleoside triphosphate hydrolases"/>
    <property type="match status" value="1"/>
</dbReference>
<dbReference type="Gene3D" id="3.40.50.300">
    <property type="entry name" value="P-loop containing nucleotide triphosphate hydrolases"/>
    <property type="match status" value="1"/>
</dbReference>
<gene>
    <name evidence="10" type="ORF">D1831_09205</name>
</gene>
<dbReference type="GO" id="GO:0016887">
    <property type="term" value="F:ATP hydrolysis activity"/>
    <property type="evidence" value="ECO:0007669"/>
    <property type="project" value="InterPro"/>
</dbReference>
<dbReference type="PANTHER" id="PTHR24221">
    <property type="entry name" value="ATP-BINDING CASSETTE SUB-FAMILY B"/>
    <property type="match status" value="1"/>
</dbReference>
<feature type="transmembrane region" description="Helical" evidence="7">
    <location>
        <begin position="147"/>
        <end position="167"/>
    </location>
</feature>
<feature type="domain" description="ABC transporter" evidence="8">
    <location>
        <begin position="321"/>
        <end position="553"/>
    </location>
</feature>
<evidence type="ECO:0000256" key="2">
    <source>
        <dbReference type="ARBA" id="ARBA00022692"/>
    </source>
</evidence>
<name>A0A3R8J760_9LACO</name>
<dbReference type="PROSITE" id="PS50893">
    <property type="entry name" value="ABC_TRANSPORTER_2"/>
    <property type="match status" value="1"/>
</dbReference>
<evidence type="ECO:0000259" key="8">
    <source>
        <dbReference type="PROSITE" id="PS50893"/>
    </source>
</evidence>
<sequence length="563" mass="62591">MIKRLWQLNRSERWKMWAQIIGQWCSELLVVSVVWAGAEWILSNHVGRWWFWLIGTQLLVTVSYWLGVRRLNQNDWAVASSKALQRRYLTAYLQTTGVDETNVMTVLHQDLSTLKKVTIFFDTIIPTIIQLTLTGIVALVIETVVLPITVLIPIAGILLLGMGMGMLQGLGDRKNLAFIASFNAMGQRFLDDFRGMATLIMYQRQHQYADDFEHDTEHFRQKTMGVLEYQLQSLTIMDFCLYGAIGLFLLAQGHAVVTGSLALSTAIGIGTLMAVWLIDFRKFGYFMHVFMSTLPKLKHVFSVIDTGSKTKAASGNRLASVHQINLSGTVGYEHPLITVPGLTLTPGHVIGLTGPSGSGKSTLAQILMGRLPLLSGQVTVNQETDLTTVAPLAWQQNVAYLGPTTRLFDGTIADNLLMGHELPGWQERLEKLDLCQFTRKLSAGYATPVGENGAQLSPGQRQQVAVARAVLADKAVYIFDEVTSNIDPENADVIMAGLRRLAREKVVLLITHRLADLKRLTDLYLVDQQQLVHGDFESLRADFPAFKTLVAEQDQLLTEAGLQ</sequence>
<keyword evidence="5 7" id="KW-1133">Transmembrane helix</keyword>
<dbReference type="OrthoDB" id="9806127at2"/>
<evidence type="ECO:0000256" key="3">
    <source>
        <dbReference type="ARBA" id="ARBA00022741"/>
    </source>
</evidence>
<dbReference type="InterPro" id="IPR011527">
    <property type="entry name" value="ABC1_TM_dom"/>
</dbReference>
<dbReference type="InterPro" id="IPR003439">
    <property type="entry name" value="ABC_transporter-like_ATP-bd"/>
</dbReference>
<keyword evidence="6 7" id="KW-0472">Membrane</keyword>
<keyword evidence="4 10" id="KW-0067">ATP-binding</keyword>
<evidence type="ECO:0000256" key="4">
    <source>
        <dbReference type="ARBA" id="ARBA00022840"/>
    </source>
</evidence>
<feature type="transmembrane region" description="Helical" evidence="7">
    <location>
        <begin position="119"/>
        <end position="141"/>
    </location>
</feature>
<dbReference type="GO" id="GO:0034040">
    <property type="term" value="F:ATPase-coupled lipid transmembrane transporter activity"/>
    <property type="evidence" value="ECO:0007669"/>
    <property type="project" value="TreeGrafter"/>
</dbReference>
<feature type="transmembrane region" description="Helical" evidence="7">
    <location>
        <begin position="256"/>
        <end position="278"/>
    </location>
</feature>
<keyword evidence="11" id="KW-1185">Reference proteome</keyword>
<accession>A0A3R8J760</accession>
<keyword evidence="3" id="KW-0547">Nucleotide-binding</keyword>
<reference evidence="10 11" key="1">
    <citation type="submission" date="2018-08" db="EMBL/GenBank/DDBJ databases">
        <title>Genome Lactobacillus garii FI11369.</title>
        <authorList>
            <person name="Diaz M."/>
            <person name="Narbad A."/>
        </authorList>
    </citation>
    <scope>NUCLEOTIDE SEQUENCE [LARGE SCALE GENOMIC DNA]</scope>
    <source>
        <strain evidence="10 11">FI11369</strain>
    </source>
</reference>
<evidence type="ECO:0000256" key="5">
    <source>
        <dbReference type="ARBA" id="ARBA00022989"/>
    </source>
</evidence>
<dbReference type="RefSeq" id="WP_125072641.1">
    <property type="nucleotide sequence ID" value="NZ_QWZQ01000029.1"/>
</dbReference>
<keyword evidence="2 7" id="KW-0812">Transmembrane</keyword>
<dbReference type="AlphaFoldDB" id="A0A3R8J760"/>
<feature type="domain" description="ABC transmembrane type-1" evidence="9">
    <location>
        <begin position="116"/>
        <end position="275"/>
    </location>
</feature>
<dbReference type="CDD" id="cd03228">
    <property type="entry name" value="ABCC_MRP_Like"/>
    <property type="match status" value="1"/>
</dbReference>
<feature type="transmembrane region" description="Helical" evidence="7">
    <location>
        <begin position="229"/>
        <end position="250"/>
    </location>
</feature>
<feature type="transmembrane region" description="Helical" evidence="7">
    <location>
        <begin position="49"/>
        <end position="67"/>
    </location>
</feature>
<dbReference type="PANTHER" id="PTHR24221:SF261">
    <property type="entry name" value="GLUTATHIONE_L-CYSTEINE TRANSPORT SYSTEM ATP-BINDING_PERMEASE PROTEIN CYDD"/>
    <property type="match status" value="1"/>
</dbReference>
<protein>
    <submittedName>
        <fullName evidence="10">ATP-binding cassette domain-containing protein</fullName>
    </submittedName>
</protein>
<dbReference type="InterPro" id="IPR036640">
    <property type="entry name" value="ABC1_TM_sf"/>
</dbReference>
<dbReference type="InterPro" id="IPR039421">
    <property type="entry name" value="Type_1_exporter"/>
</dbReference>
<dbReference type="SUPFAM" id="SSF90123">
    <property type="entry name" value="ABC transporter transmembrane region"/>
    <property type="match status" value="1"/>
</dbReference>
<evidence type="ECO:0000256" key="1">
    <source>
        <dbReference type="ARBA" id="ARBA00004651"/>
    </source>
</evidence>
<organism evidence="10 11">
    <name type="scientific">Lactiplantibacillus garii</name>
    <dbReference type="NCBI Taxonomy" id="2306423"/>
    <lineage>
        <taxon>Bacteria</taxon>
        <taxon>Bacillati</taxon>
        <taxon>Bacillota</taxon>
        <taxon>Bacilli</taxon>
        <taxon>Lactobacillales</taxon>
        <taxon>Lactobacillaceae</taxon>
        <taxon>Lactiplantibacillus</taxon>
    </lineage>
</organism>
<evidence type="ECO:0000256" key="7">
    <source>
        <dbReference type="SAM" id="Phobius"/>
    </source>
</evidence>
<feature type="transmembrane region" description="Helical" evidence="7">
    <location>
        <begin position="21"/>
        <end position="43"/>
    </location>
</feature>
<dbReference type="PROSITE" id="PS50929">
    <property type="entry name" value="ABC_TM1F"/>
    <property type="match status" value="1"/>
</dbReference>
<evidence type="ECO:0000313" key="11">
    <source>
        <dbReference type="Proteomes" id="UP000283633"/>
    </source>
</evidence>